<reference evidence="6 7" key="1">
    <citation type="submission" date="2020-08" db="EMBL/GenBank/DDBJ databases">
        <title>Genomic Encyclopedia of Type Strains, Phase III (KMG-III): the genomes of soil and plant-associated and newly described type strains.</title>
        <authorList>
            <person name="Whitman W."/>
        </authorList>
    </citation>
    <scope>NUCLEOTIDE SEQUENCE [LARGE SCALE GENOMIC DNA]</scope>
    <source>
        <strain evidence="6 7">CECT 8840</strain>
    </source>
</reference>
<dbReference type="InterPro" id="IPR025997">
    <property type="entry name" value="SBP_2_dom"/>
</dbReference>
<dbReference type="PROSITE" id="PS51257">
    <property type="entry name" value="PROKAR_LIPOPROTEIN"/>
    <property type="match status" value="1"/>
</dbReference>
<sequence length="330" mass="34069">MNTSRIGLAACAAALALATACSASAAPKTSPAETSRTVVIDYVPGVSPFPYFDTAYRGAAEQGKKYGYQVKYVPVSAYDATTQNTVLNAELASHPDFLLVSPVDDVSLRPAVQRYIDAGIPVITVGGTLKDTTGLVAQIATDNYQGGKLVAEHFGRQLGGKGTVAVLNIAPGSSTVDDRVKGFNDTMRANFPGITVLKEQYGGATVPSNQQAVRGLLLAHPETNAVFGATEVNGEGAIAAVAAVGKTGQIQVAAFDASPEEVKQLRAGKISFLSVSQPGNQAALAVDFAHAYLTGDKASIKPSTLVPNVGVTKDNIDDPAITPLLYTSGS</sequence>
<dbReference type="PANTHER" id="PTHR46847:SF1">
    <property type="entry name" value="D-ALLOSE-BINDING PERIPLASMIC PROTEIN-RELATED"/>
    <property type="match status" value="1"/>
</dbReference>
<gene>
    <name evidence="6" type="ORF">FHS44_005563</name>
</gene>
<feature type="domain" description="Periplasmic binding protein" evidence="5">
    <location>
        <begin position="43"/>
        <end position="297"/>
    </location>
</feature>
<dbReference type="SUPFAM" id="SSF53822">
    <property type="entry name" value="Periplasmic binding protein-like I"/>
    <property type="match status" value="1"/>
</dbReference>
<proteinExistence type="inferred from homology"/>
<accession>A0A7W7VPY9</accession>
<evidence type="ECO:0000313" key="7">
    <source>
        <dbReference type="Proteomes" id="UP000552644"/>
    </source>
</evidence>
<feature type="signal peptide" evidence="4">
    <location>
        <begin position="1"/>
        <end position="25"/>
    </location>
</feature>
<comment type="similarity">
    <text evidence="2">Belongs to the bacterial solute-binding protein 2 family.</text>
</comment>
<dbReference type="Gene3D" id="3.40.50.2300">
    <property type="match status" value="2"/>
</dbReference>
<dbReference type="PANTHER" id="PTHR46847">
    <property type="entry name" value="D-ALLOSE-BINDING PERIPLASMIC PROTEIN-RELATED"/>
    <property type="match status" value="1"/>
</dbReference>
<organism evidence="6 7">
    <name type="scientific">Streptosporangium saharense</name>
    <dbReference type="NCBI Taxonomy" id="1706840"/>
    <lineage>
        <taxon>Bacteria</taxon>
        <taxon>Bacillati</taxon>
        <taxon>Actinomycetota</taxon>
        <taxon>Actinomycetes</taxon>
        <taxon>Streptosporangiales</taxon>
        <taxon>Streptosporangiaceae</taxon>
        <taxon>Streptosporangium</taxon>
    </lineage>
</organism>
<dbReference type="CDD" id="cd20007">
    <property type="entry name" value="PBP1_ABC_sugar_binding-like"/>
    <property type="match status" value="1"/>
</dbReference>
<feature type="chain" id="PRO_5030810235" evidence="4">
    <location>
        <begin position="26"/>
        <end position="330"/>
    </location>
</feature>
<comment type="subcellular location">
    <subcellularLocation>
        <location evidence="1">Cell envelope</location>
    </subcellularLocation>
</comment>
<keyword evidence="3 4" id="KW-0732">Signal</keyword>
<evidence type="ECO:0000259" key="5">
    <source>
        <dbReference type="Pfam" id="PF13407"/>
    </source>
</evidence>
<evidence type="ECO:0000256" key="4">
    <source>
        <dbReference type="SAM" id="SignalP"/>
    </source>
</evidence>
<dbReference type="GO" id="GO:0030246">
    <property type="term" value="F:carbohydrate binding"/>
    <property type="evidence" value="ECO:0007669"/>
    <property type="project" value="UniProtKB-ARBA"/>
</dbReference>
<dbReference type="RefSeq" id="WP_184719672.1">
    <property type="nucleotide sequence ID" value="NZ_JACHJP010000006.1"/>
</dbReference>
<dbReference type="AlphaFoldDB" id="A0A7W7VPY9"/>
<evidence type="ECO:0000313" key="6">
    <source>
        <dbReference type="EMBL" id="MBB4918436.1"/>
    </source>
</evidence>
<protein>
    <submittedName>
        <fullName evidence="6">Ribose transport system substrate-binding protein</fullName>
    </submittedName>
</protein>
<evidence type="ECO:0000256" key="1">
    <source>
        <dbReference type="ARBA" id="ARBA00004196"/>
    </source>
</evidence>
<dbReference type="EMBL" id="JACHJP010000006">
    <property type="protein sequence ID" value="MBB4918436.1"/>
    <property type="molecule type" value="Genomic_DNA"/>
</dbReference>
<name>A0A7W7VPY9_9ACTN</name>
<keyword evidence="7" id="KW-1185">Reference proteome</keyword>
<evidence type="ECO:0000256" key="2">
    <source>
        <dbReference type="ARBA" id="ARBA00007639"/>
    </source>
</evidence>
<dbReference type="Proteomes" id="UP000552644">
    <property type="component" value="Unassembled WGS sequence"/>
</dbReference>
<dbReference type="Pfam" id="PF13407">
    <property type="entry name" value="Peripla_BP_4"/>
    <property type="match status" value="1"/>
</dbReference>
<dbReference type="GO" id="GO:0030313">
    <property type="term" value="C:cell envelope"/>
    <property type="evidence" value="ECO:0007669"/>
    <property type="project" value="UniProtKB-SubCell"/>
</dbReference>
<comment type="caution">
    <text evidence="6">The sequence shown here is derived from an EMBL/GenBank/DDBJ whole genome shotgun (WGS) entry which is preliminary data.</text>
</comment>
<evidence type="ECO:0000256" key="3">
    <source>
        <dbReference type="ARBA" id="ARBA00022729"/>
    </source>
</evidence>
<dbReference type="InterPro" id="IPR028082">
    <property type="entry name" value="Peripla_BP_I"/>
</dbReference>